<name>A0A8B6DYJ3_MYTGA</name>
<feature type="domain" description="EGF-like" evidence="10">
    <location>
        <begin position="25"/>
        <end position="62"/>
    </location>
</feature>
<organism evidence="12 13">
    <name type="scientific">Mytilus galloprovincialis</name>
    <name type="common">Mediterranean mussel</name>
    <dbReference type="NCBI Taxonomy" id="29158"/>
    <lineage>
        <taxon>Eukaryota</taxon>
        <taxon>Metazoa</taxon>
        <taxon>Spiralia</taxon>
        <taxon>Lophotrochozoa</taxon>
        <taxon>Mollusca</taxon>
        <taxon>Bivalvia</taxon>
        <taxon>Autobranchia</taxon>
        <taxon>Pteriomorphia</taxon>
        <taxon>Mytilida</taxon>
        <taxon>Mytiloidea</taxon>
        <taxon>Mytilidae</taxon>
        <taxon>Mytilinae</taxon>
        <taxon>Mytilus</taxon>
    </lineage>
</organism>
<accession>A0A8B6DYJ3</accession>
<evidence type="ECO:0000256" key="5">
    <source>
        <dbReference type="ARBA" id="ARBA00023136"/>
    </source>
</evidence>
<dbReference type="SMART" id="SM00255">
    <property type="entry name" value="TIR"/>
    <property type="match status" value="1"/>
</dbReference>
<dbReference type="PROSITE" id="PS50104">
    <property type="entry name" value="TIR"/>
    <property type="match status" value="1"/>
</dbReference>
<dbReference type="PROSITE" id="PS50026">
    <property type="entry name" value="EGF_3"/>
    <property type="match status" value="2"/>
</dbReference>
<dbReference type="PRINTS" id="PR01537">
    <property type="entry name" value="INTRLKN1R1F"/>
</dbReference>
<feature type="disulfide bond" evidence="6">
    <location>
        <begin position="52"/>
        <end position="61"/>
    </location>
</feature>
<dbReference type="SMART" id="SM00181">
    <property type="entry name" value="EGF"/>
    <property type="match status" value="6"/>
</dbReference>
<comment type="caution">
    <text evidence="6">Lacks conserved residue(s) required for the propagation of feature annotation.</text>
</comment>
<reference evidence="12" key="1">
    <citation type="submission" date="2018-11" db="EMBL/GenBank/DDBJ databases">
        <authorList>
            <person name="Alioto T."/>
            <person name="Alioto T."/>
        </authorList>
    </citation>
    <scope>NUCLEOTIDE SEQUENCE</scope>
</reference>
<feature type="disulfide bond" evidence="6">
    <location>
        <begin position="442"/>
        <end position="451"/>
    </location>
</feature>
<dbReference type="GO" id="GO:0038023">
    <property type="term" value="F:signaling receptor activity"/>
    <property type="evidence" value="ECO:0007669"/>
    <property type="project" value="TreeGrafter"/>
</dbReference>
<evidence type="ECO:0000256" key="4">
    <source>
        <dbReference type="ARBA" id="ARBA00022989"/>
    </source>
</evidence>
<keyword evidence="6" id="KW-1015">Disulfide bond</keyword>
<evidence type="ECO:0000256" key="7">
    <source>
        <dbReference type="SAM" id="MobiDB-lite"/>
    </source>
</evidence>
<feature type="domain" description="TIR" evidence="11">
    <location>
        <begin position="550"/>
        <end position="694"/>
    </location>
</feature>
<feature type="transmembrane region" description="Helical" evidence="8">
    <location>
        <begin position="500"/>
        <end position="527"/>
    </location>
</feature>
<evidence type="ECO:0000256" key="2">
    <source>
        <dbReference type="ARBA" id="ARBA00022692"/>
    </source>
</evidence>
<dbReference type="PROSITE" id="PS00022">
    <property type="entry name" value="EGF_1"/>
    <property type="match status" value="3"/>
</dbReference>
<keyword evidence="5 8" id="KW-0472">Membrane</keyword>
<keyword evidence="2 8" id="KW-0812">Transmembrane</keyword>
<dbReference type="OrthoDB" id="1421090at2759"/>
<evidence type="ECO:0000259" key="10">
    <source>
        <dbReference type="PROSITE" id="PS50026"/>
    </source>
</evidence>
<feature type="compositionally biased region" description="Polar residues" evidence="7">
    <location>
        <begin position="764"/>
        <end position="842"/>
    </location>
</feature>
<evidence type="ECO:0000259" key="11">
    <source>
        <dbReference type="PROSITE" id="PS50104"/>
    </source>
</evidence>
<feature type="chain" id="PRO_5032437206" evidence="9">
    <location>
        <begin position="23"/>
        <end position="894"/>
    </location>
</feature>
<feature type="compositionally biased region" description="Low complexity" evidence="7">
    <location>
        <begin position="708"/>
        <end position="721"/>
    </location>
</feature>
<dbReference type="InterPro" id="IPR000742">
    <property type="entry name" value="EGF"/>
</dbReference>
<dbReference type="SUPFAM" id="SSF52200">
    <property type="entry name" value="Toll/Interleukin receptor TIR domain"/>
    <property type="match status" value="1"/>
</dbReference>
<dbReference type="Proteomes" id="UP000596742">
    <property type="component" value="Unassembled WGS sequence"/>
</dbReference>
<comment type="subcellular location">
    <subcellularLocation>
        <location evidence="1">Membrane</location>
    </subcellularLocation>
</comment>
<dbReference type="AlphaFoldDB" id="A0A8B6DYJ3"/>
<feature type="region of interest" description="Disordered" evidence="7">
    <location>
        <begin position="698"/>
        <end position="721"/>
    </location>
</feature>
<evidence type="ECO:0000313" key="13">
    <source>
        <dbReference type="Proteomes" id="UP000596742"/>
    </source>
</evidence>
<keyword evidence="4 8" id="KW-1133">Transmembrane helix</keyword>
<evidence type="ECO:0000256" key="3">
    <source>
        <dbReference type="ARBA" id="ARBA00022729"/>
    </source>
</evidence>
<feature type="region of interest" description="Disordered" evidence="7">
    <location>
        <begin position="764"/>
        <end position="843"/>
    </location>
</feature>
<feature type="signal peptide" evidence="9">
    <location>
        <begin position="1"/>
        <end position="22"/>
    </location>
</feature>
<dbReference type="Gene3D" id="3.40.50.10140">
    <property type="entry name" value="Toll/interleukin-1 receptor homology (TIR) domain"/>
    <property type="match status" value="1"/>
</dbReference>
<dbReference type="Gene3D" id="2.10.25.10">
    <property type="entry name" value="Laminin"/>
    <property type="match status" value="1"/>
</dbReference>
<feature type="disulfide bond" evidence="6">
    <location>
        <begin position="423"/>
        <end position="440"/>
    </location>
</feature>
<feature type="domain" description="EGF-like" evidence="10">
    <location>
        <begin position="413"/>
        <end position="452"/>
    </location>
</feature>
<keyword evidence="6" id="KW-0245">EGF-like domain</keyword>
<dbReference type="Gene3D" id="3.90.930.1">
    <property type="match status" value="1"/>
</dbReference>
<feature type="disulfide bond" evidence="6">
    <location>
        <begin position="33"/>
        <end position="50"/>
    </location>
</feature>
<dbReference type="GO" id="GO:0007165">
    <property type="term" value="P:signal transduction"/>
    <property type="evidence" value="ECO:0007669"/>
    <property type="project" value="InterPro"/>
</dbReference>
<dbReference type="SUPFAM" id="SSF57196">
    <property type="entry name" value="EGF/Laminin"/>
    <property type="match status" value="1"/>
</dbReference>
<evidence type="ECO:0000256" key="8">
    <source>
        <dbReference type="SAM" id="Phobius"/>
    </source>
</evidence>
<dbReference type="PANTHER" id="PTHR24365:SF541">
    <property type="entry name" value="PROTEIN TOLL-RELATED"/>
    <property type="match status" value="1"/>
</dbReference>
<evidence type="ECO:0000313" key="12">
    <source>
        <dbReference type="EMBL" id="VDI25627.1"/>
    </source>
</evidence>
<gene>
    <name evidence="12" type="ORF">MGAL_10B012289</name>
</gene>
<protein>
    <submittedName>
        <fullName evidence="12">Uncharacterized protein</fullName>
    </submittedName>
</protein>
<keyword evidence="3 9" id="KW-0732">Signal</keyword>
<dbReference type="GO" id="GO:0005886">
    <property type="term" value="C:plasma membrane"/>
    <property type="evidence" value="ECO:0007669"/>
    <property type="project" value="TreeGrafter"/>
</dbReference>
<sequence>MENRPLVLVVVMTSVFIIYVNGQCTITCQSAECKNGGTCFVNINDCSKTCTCLSSFNGSKCEIADVTIQETTISVLKVSSAATSTVSKTTNVVLQNSTELKTTLRPMSIRSCLFGMLACEHGYCFGGMKCMCDLNWTGAKCEKLKCPRSCEGLCELVDNRIECKSTEPVSTAITLITRNPVKGRQLPLIQQRAVISRITETTTHSDIENRKCRDGSIACVHGYCKRETLSCVCDDNWKGSLCDELDCPAKCSEGCNISNNVVKCLEHASELSEQSPVTLETSTMVQSTAADIDEELPKSLKNRTCLPKFFVCVHGFCKKERLRFYCVCDSNWGGMFCDKLECPHCSHGCELEDGSIVCNTATELLVSFTSMPNPISTPTDFTSMPTEISTTTVGQINGSFPDGHVCSSNYTENQTKCMGIFPCRYGKCENELIGSNLIKCICDPGADGDMCEKTCCKFCSDHGRCRRDMNETEYCNCNFDYEGEFCENKIIPKVLEEETWYWWVVGVCLGLIVILVLALVVLPYWMWRNRVILIMKIVHYFQRYEDNDDREWDAFVSYKCDDRDESFVLKQLYSKLEVEMGFKLCLHFRDFIPGDTIANNIIRAVQGSRRTIMLLTPRYVQSEFTKFEYQMAQTEMLKRRHRIIPLVLDDISSVKGELDPNLEQIIHSVTYLEWPGEEESLKIQKFWKKLVLSMPKKKDVEEKRKAMSSSSSSPSSYNFSSQTSEIPLVSQSYSSDSSSSNRISIVSNGSSDVISSEQINSNGYLPSEHINSNGHIHSEQINSNGYLPSGHINSNGHIHSEQINSNGYLPSEQINSNGFLSSEQSNSNGYLSSEQSNNNGYLTSEPIKNGDIILKLQDDSIDLNQNGEKPSNLKSNINNYLDLIDPDSYNCSHS</sequence>
<dbReference type="PANTHER" id="PTHR24365">
    <property type="entry name" value="TOLL-LIKE RECEPTOR"/>
    <property type="match status" value="1"/>
</dbReference>
<dbReference type="InterPro" id="IPR000157">
    <property type="entry name" value="TIR_dom"/>
</dbReference>
<dbReference type="InterPro" id="IPR035897">
    <property type="entry name" value="Toll_tir_struct_dom_sf"/>
</dbReference>
<evidence type="ECO:0000256" key="6">
    <source>
        <dbReference type="PROSITE-ProRule" id="PRU00076"/>
    </source>
</evidence>
<dbReference type="EMBL" id="UYJE01004172">
    <property type="protein sequence ID" value="VDI25627.1"/>
    <property type="molecule type" value="Genomic_DNA"/>
</dbReference>
<evidence type="ECO:0000256" key="1">
    <source>
        <dbReference type="ARBA" id="ARBA00004370"/>
    </source>
</evidence>
<evidence type="ECO:0000256" key="9">
    <source>
        <dbReference type="SAM" id="SignalP"/>
    </source>
</evidence>
<comment type="caution">
    <text evidence="12">The sequence shown here is derived from an EMBL/GenBank/DDBJ whole genome shotgun (WGS) entry which is preliminary data.</text>
</comment>
<proteinExistence type="predicted"/>
<keyword evidence="13" id="KW-1185">Reference proteome</keyword>
<dbReference type="Pfam" id="PF01582">
    <property type="entry name" value="TIR"/>
    <property type="match status" value="1"/>
</dbReference>